<feature type="domain" description="RNase H type-2" evidence="17">
    <location>
        <begin position="1"/>
        <end position="191"/>
    </location>
</feature>
<dbReference type="HAMAP" id="MF_00052_B">
    <property type="entry name" value="RNase_HII_B"/>
    <property type="match status" value="1"/>
</dbReference>
<dbReference type="Proteomes" id="UP000645257">
    <property type="component" value="Unassembled WGS sequence"/>
</dbReference>
<dbReference type="CDD" id="cd07182">
    <property type="entry name" value="RNase_HII_bacteria_HII_like"/>
    <property type="match status" value="1"/>
</dbReference>
<dbReference type="EC" id="3.1.26.4" evidence="6 14"/>
<evidence type="ECO:0000256" key="6">
    <source>
        <dbReference type="ARBA" id="ARBA00012180"/>
    </source>
</evidence>
<dbReference type="GO" id="GO:0006298">
    <property type="term" value="P:mismatch repair"/>
    <property type="evidence" value="ECO:0007669"/>
    <property type="project" value="TreeGrafter"/>
</dbReference>
<proteinExistence type="inferred from homology"/>
<comment type="caution">
    <text evidence="18">The sequence shown here is derived from an EMBL/GenBank/DDBJ whole genome shotgun (WGS) entry which is preliminary data.</text>
</comment>
<dbReference type="NCBIfam" id="NF000595">
    <property type="entry name" value="PRK00015.1-3"/>
    <property type="match status" value="1"/>
</dbReference>
<dbReference type="PANTHER" id="PTHR10954">
    <property type="entry name" value="RIBONUCLEASE H2 SUBUNIT A"/>
    <property type="match status" value="1"/>
</dbReference>
<dbReference type="InterPro" id="IPR012337">
    <property type="entry name" value="RNaseH-like_sf"/>
</dbReference>
<evidence type="ECO:0000313" key="19">
    <source>
        <dbReference type="Proteomes" id="UP000645257"/>
    </source>
</evidence>
<dbReference type="InterPro" id="IPR036397">
    <property type="entry name" value="RNaseH_sf"/>
</dbReference>
<feature type="binding site" evidence="14 15">
    <location>
        <position position="99"/>
    </location>
    <ligand>
        <name>a divalent metal cation</name>
        <dbReference type="ChEBI" id="CHEBI:60240"/>
    </ligand>
</feature>
<keyword evidence="19" id="KW-1185">Reference proteome</keyword>
<accession>A0A918P6C8</accession>
<dbReference type="GO" id="GO:0032299">
    <property type="term" value="C:ribonuclease H2 complex"/>
    <property type="evidence" value="ECO:0007669"/>
    <property type="project" value="TreeGrafter"/>
</dbReference>
<comment type="similarity">
    <text evidence="5 14 16">Belongs to the RNase HII family.</text>
</comment>
<evidence type="ECO:0000256" key="13">
    <source>
        <dbReference type="ARBA" id="ARBA00023211"/>
    </source>
</evidence>
<dbReference type="FunFam" id="3.30.420.10:FF:000006">
    <property type="entry name" value="Ribonuclease HII"/>
    <property type="match status" value="1"/>
</dbReference>
<evidence type="ECO:0000256" key="12">
    <source>
        <dbReference type="ARBA" id="ARBA00022801"/>
    </source>
</evidence>
<dbReference type="Gene3D" id="3.30.420.10">
    <property type="entry name" value="Ribonuclease H-like superfamily/Ribonuclease H"/>
    <property type="match status" value="1"/>
</dbReference>
<evidence type="ECO:0000256" key="1">
    <source>
        <dbReference type="ARBA" id="ARBA00000077"/>
    </source>
</evidence>
<evidence type="ECO:0000256" key="4">
    <source>
        <dbReference type="ARBA" id="ARBA00004496"/>
    </source>
</evidence>
<feature type="binding site" evidence="14 15">
    <location>
        <position position="8"/>
    </location>
    <ligand>
        <name>a divalent metal cation</name>
        <dbReference type="ChEBI" id="CHEBI:60240"/>
    </ligand>
</feature>
<evidence type="ECO:0000256" key="5">
    <source>
        <dbReference type="ARBA" id="ARBA00007383"/>
    </source>
</evidence>
<comment type="subcellular location">
    <subcellularLocation>
        <location evidence="4 14">Cytoplasm</location>
    </subcellularLocation>
</comment>
<dbReference type="PROSITE" id="PS51975">
    <property type="entry name" value="RNASE_H_2"/>
    <property type="match status" value="1"/>
</dbReference>
<dbReference type="GO" id="GO:0005737">
    <property type="term" value="C:cytoplasm"/>
    <property type="evidence" value="ECO:0007669"/>
    <property type="project" value="UniProtKB-SubCell"/>
</dbReference>
<dbReference type="Pfam" id="PF01351">
    <property type="entry name" value="RNase_HII"/>
    <property type="match status" value="1"/>
</dbReference>
<comment type="cofactor">
    <cofactor evidence="2">
        <name>Mg(2+)</name>
        <dbReference type="ChEBI" id="CHEBI:18420"/>
    </cofactor>
</comment>
<comment type="catalytic activity">
    <reaction evidence="1 14 15 16">
        <text>Endonucleolytic cleavage to 5'-phosphomonoester.</text>
        <dbReference type="EC" id="3.1.26.4"/>
    </reaction>
</comment>
<organism evidence="18 19">
    <name type="scientific">Paludibacterium paludis</name>
    <dbReference type="NCBI Taxonomy" id="1225769"/>
    <lineage>
        <taxon>Bacteria</taxon>
        <taxon>Pseudomonadati</taxon>
        <taxon>Pseudomonadota</taxon>
        <taxon>Betaproteobacteria</taxon>
        <taxon>Neisseriales</taxon>
        <taxon>Chromobacteriaceae</taxon>
        <taxon>Paludibacterium</taxon>
    </lineage>
</organism>
<dbReference type="RefSeq" id="WP_189536070.1">
    <property type="nucleotide sequence ID" value="NZ_BMYX01000021.1"/>
</dbReference>
<keyword evidence="9 14" id="KW-0540">Nuclease</keyword>
<dbReference type="GO" id="GO:0004523">
    <property type="term" value="F:RNA-DNA hybrid ribonuclease activity"/>
    <property type="evidence" value="ECO:0007669"/>
    <property type="project" value="UniProtKB-UniRule"/>
</dbReference>
<evidence type="ECO:0000256" key="16">
    <source>
        <dbReference type="RuleBase" id="RU003515"/>
    </source>
</evidence>
<name>A0A918P6C8_9NEIS</name>
<dbReference type="InterPro" id="IPR024567">
    <property type="entry name" value="RNase_HII/HIII_dom"/>
</dbReference>
<evidence type="ECO:0000256" key="11">
    <source>
        <dbReference type="ARBA" id="ARBA00022759"/>
    </source>
</evidence>
<dbReference type="PANTHER" id="PTHR10954:SF18">
    <property type="entry name" value="RIBONUCLEASE HII"/>
    <property type="match status" value="1"/>
</dbReference>
<evidence type="ECO:0000313" key="18">
    <source>
        <dbReference type="EMBL" id="GGY25532.1"/>
    </source>
</evidence>
<gene>
    <name evidence="14 18" type="primary">rnhB</name>
    <name evidence="18" type="ORF">GCM10011289_31430</name>
</gene>
<comment type="function">
    <text evidence="3 14 16">Endonuclease that specifically degrades the RNA of RNA-DNA hybrids.</text>
</comment>
<dbReference type="SUPFAM" id="SSF53098">
    <property type="entry name" value="Ribonuclease H-like"/>
    <property type="match status" value="1"/>
</dbReference>
<evidence type="ECO:0000256" key="14">
    <source>
        <dbReference type="HAMAP-Rule" id="MF_00052"/>
    </source>
</evidence>
<evidence type="ECO:0000256" key="3">
    <source>
        <dbReference type="ARBA" id="ARBA00004065"/>
    </source>
</evidence>
<evidence type="ECO:0000256" key="8">
    <source>
        <dbReference type="ARBA" id="ARBA00022490"/>
    </source>
</evidence>
<keyword evidence="10 14" id="KW-0479">Metal-binding</keyword>
<sequence length="194" mass="20493">MLLCGVDEAGRGPLAGAVYAAAVILDPARPIDGLADSKVLSEARRDDLALAIRERALAWHVASASVEEIDTLNILKATLLAMKRACDGLGIVPDLIQVDGNRVPPGLPAPAEAVVKGDAKVRAISAASILAKTSRDAELYRLDALYPEYGFARHKGYPTAEHLAALERLGPLAEHRKSFGPVKARLAAGQGELF</sequence>
<feature type="binding site" evidence="14 15">
    <location>
        <position position="7"/>
    </location>
    <ligand>
        <name>a divalent metal cation</name>
        <dbReference type="ChEBI" id="CHEBI:60240"/>
    </ligand>
</feature>
<reference evidence="18" key="2">
    <citation type="submission" date="2020-09" db="EMBL/GenBank/DDBJ databases">
        <authorList>
            <person name="Sun Q."/>
            <person name="Kim S."/>
        </authorList>
    </citation>
    <scope>NUCLEOTIDE SEQUENCE</scope>
    <source>
        <strain evidence="18">KCTC 32182</strain>
    </source>
</reference>
<dbReference type="InterPro" id="IPR001352">
    <property type="entry name" value="RNase_HII/HIII"/>
</dbReference>
<evidence type="ECO:0000256" key="9">
    <source>
        <dbReference type="ARBA" id="ARBA00022722"/>
    </source>
</evidence>
<evidence type="ECO:0000256" key="10">
    <source>
        <dbReference type="ARBA" id="ARBA00022723"/>
    </source>
</evidence>
<reference evidence="18" key="1">
    <citation type="journal article" date="2014" name="Int. J. Syst. Evol. Microbiol.">
        <title>Complete genome sequence of Corynebacterium casei LMG S-19264T (=DSM 44701T), isolated from a smear-ripened cheese.</title>
        <authorList>
            <consortium name="US DOE Joint Genome Institute (JGI-PGF)"/>
            <person name="Walter F."/>
            <person name="Albersmeier A."/>
            <person name="Kalinowski J."/>
            <person name="Ruckert C."/>
        </authorList>
    </citation>
    <scope>NUCLEOTIDE SEQUENCE</scope>
    <source>
        <strain evidence="18">KCTC 32182</strain>
    </source>
</reference>
<dbReference type="GO" id="GO:0003723">
    <property type="term" value="F:RNA binding"/>
    <property type="evidence" value="ECO:0007669"/>
    <property type="project" value="UniProtKB-UniRule"/>
</dbReference>
<dbReference type="AlphaFoldDB" id="A0A918P6C8"/>
<dbReference type="GO" id="GO:0030145">
    <property type="term" value="F:manganese ion binding"/>
    <property type="evidence" value="ECO:0007669"/>
    <property type="project" value="UniProtKB-UniRule"/>
</dbReference>
<dbReference type="NCBIfam" id="NF000596">
    <property type="entry name" value="PRK00015.1-4"/>
    <property type="match status" value="1"/>
</dbReference>
<dbReference type="EMBL" id="BMYX01000021">
    <property type="protein sequence ID" value="GGY25532.1"/>
    <property type="molecule type" value="Genomic_DNA"/>
</dbReference>
<keyword evidence="13 14" id="KW-0464">Manganese</keyword>
<keyword evidence="11 14" id="KW-0255">Endonuclease</keyword>
<dbReference type="GO" id="GO:0043137">
    <property type="term" value="P:DNA replication, removal of RNA primer"/>
    <property type="evidence" value="ECO:0007669"/>
    <property type="project" value="TreeGrafter"/>
</dbReference>
<keyword evidence="8 14" id="KW-0963">Cytoplasm</keyword>
<protein>
    <recommendedName>
        <fullName evidence="7 14">Ribonuclease HII</fullName>
        <shortName evidence="14">RNase HII</shortName>
        <ecNumber evidence="6 14">3.1.26.4</ecNumber>
    </recommendedName>
</protein>
<comment type="cofactor">
    <cofactor evidence="14 15">
        <name>Mn(2+)</name>
        <dbReference type="ChEBI" id="CHEBI:29035"/>
    </cofactor>
    <cofactor evidence="14 15">
        <name>Mg(2+)</name>
        <dbReference type="ChEBI" id="CHEBI:18420"/>
    </cofactor>
    <text evidence="14 15">Manganese or magnesium. Binds 1 divalent metal ion per monomer in the absence of substrate. May bind a second metal ion after substrate binding.</text>
</comment>
<evidence type="ECO:0000256" key="2">
    <source>
        <dbReference type="ARBA" id="ARBA00001946"/>
    </source>
</evidence>
<keyword evidence="12 14" id="KW-0378">Hydrolase</keyword>
<evidence type="ECO:0000256" key="7">
    <source>
        <dbReference type="ARBA" id="ARBA00019179"/>
    </source>
</evidence>
<dbReference type="InterPro" id="IPR022898">
    <property type="entry name" value="RNase_HII"/>
</dbReference>
<evidence type="ECO:0000256" key="15">
    <source>
        <dbReference type="PROSITE-ProRule" id="PRU01319"/>
    </source>
</evidence>
<evidence type="ECO:0000259" key="17">
    <source>
        <dbReference type="PROSITE" id="PS51975"/>
    </source>
</evidence>